<dbReference type="EMBL" id="JAAWWK010000002">
    <property type="protein sequence ID" value="NKI17367.1"/>
    <property type="molecule type" value="Genomic_DNA"/>
</dbReference>
<comment type="cofactor">
    <cofactor evidence="7">
        <name>Zn(2+)</name>
        <dbReference type="ChEBI" id="CHEBI:29105"/>
    </cofactor>
    <text evidence="7">Binds 2 Zn(2+) ions per subunit.</text>
</comment>
<feature type="binding site" evidence="7">
    <location>
        <position position="127"/>
    </location>
    <ligand>
        <name>Zn(2+)</name>
        <dbReference type="ChEBI" id="CHEBI:29105"/>
        <label>2</label>
    </ligand>
</feature>
<comment type="similarity">
    <text evidence="3 7">Belongs to the metallo-beta-lactamase superfamily. Glyoxalase II family.</text>
</comment>
<feature type="binding site" evidence="7">
    <location>
        <position position="57"/>
    </location>
    <ligand>
        <name>Zn(2+)</name>
        <dbReference type="ChEBI" id="CHEBI:29105"/>
        <label>2</label>
    </ligand>
</feature>
<feature type="binding site" evidence="7">
    <location>
        <position position="56"/>
    </location>
    <ligand>
        <name>Zn(2+)</name>
        <dbReference type="ChEBI" id="CHEBI:29105"/>
        <label>2</label>
    </ligand>
</feature>
<comment type="caution">
    <text evidence="9">The sequence shown here is derived from an EMBL/GenBank/DDBJ whole genome shotgun (WGS) entry which is preliminary data.</text>
</comment>
<evidence type="ECO:0000256" key="6">
    <source>
        <dbReference type="ARBA" id="ARBA00022833"/>
    </source>
</evidence>
<evidence type="ECO:0000313" key="9">
    <source>
        <dbReference type="EMBL" id="NKI17367.1"/>
    </source>
</evidence>
<dbReference type="InterPro" id="IPR001279">
    <property type="entry name" value="Metallo-B-lactamas"/>
</dbReference>
<evidence type="ECO:0000256" key="2">
    <source>
        <dbReference type="ARBA" id="ARBA00004963"/>
    </source>
</evidence>
<feature type="binding site" evidence="7">
    <location>
        <position position="165"/>
    </location>
    <ligand>
        <name>Zn(2+)</name>
        <dbReference type="ChEBI" id="CHEBI:29105"/>
        <label>2</label>
    </ligand>
</feature>
<comment type="catalytic activity">
    <reaction evidence="1 7">
        <text>an S-(2-hydroxyacyl)glutathione + H2O = a 2-hydroxy carboxylate + glutathione + H(+)</text>
        <dbReference type="Rhea" id="RHEA:21864"/>
        <dbReference type="ChEBI" id="CHEBI:15377"/>
        <dbReference type="ChEBI" id="CHEBI:15378"/>
        <dbReference type="ChEBI" id="CHEBI:57925"/>
        <dbReference type="ChEBI" id="CHEBI:58896"/>
        <dbReference type="ChEBI" id="CHEBI:71261"/>
        <dbReference type="EC" id="3.1.2.6"/>
    </reaction>
</comment>
<dbReference type="GO" id="GO:0004416">
    <property type="term" value="F:hydroxyacylglutathione hydrolase activity"/>
    <property type="evidence" value="ECO:0007669"/>
    <property type="project" value="UniProtKB-EC"/>
</dbReference>
<name>A0ABX1GG61_9GAMM</name>
<feature type="domain" description="Metallo-beta-lactamase" evidence="8">
    <location>
        <begin position="11"/>
        <end position="165"/>
    </location>
</feature>
<dbReference type="NCBIfam" id="TIGR03413">
    <property type="entry name" value="GSH_gloB"/>
    <property type="match status" value="1"/>
</dbReference>
<comment type="function">
    <text evidence="7">Thiolesterase that catalyzes the hydrolysis of S-D-lactoyl-glutathione to form glutathione and D-lactic acid.</text>
</comment>
<dbReference type="InterPro" id="IPR036866">
    <property type="entry name" value="RibonucZ/Hydroxyglut_hydro"/>
</dbReference>
<evidence type="ECO:0000256" key="7">
    <source>
        <dbReference type="HAMAP-Rule" id="MF_01374"/>
    </source>
</evidence>
<dbReference type="InterPro" id="IPR035680">
    <property type="entry name" value="Clx_II_MBL"/>
</dbReference>
<evidence type="ECO:0000256" key="5">
    <source>
        <dbReference type="ARBA" id="ARBA00022801"/>
    </source>
</evidence>
<proteinExistence type="inferred from homology"/>
<dbReference type="CDD" id="cd07723">
    <property type="entry name" value="hydroxyacylglutathione_hydrolase_MBL-fold"/>
    <property type="match status" value="1"/>
</dbReference>
<feature type="binding site" evidence="7">
    <location>
        <position position="108"/>
    </location>
    <ligand>
        <name>Zn(2+)</name>
        <dbReference type="ChEBI" id="CHEBI:29105"/>
        <label>1</label>
    </ligand>
</feature>
<evidence type="ECO:0000256" key="4">
    <source>
        <dbReference type="ARBA" id="ARBA00022723"/>
    </source>
</evidence>
<dbReference type="InterPro" id="IPR017782">
    <property type="entry name" value="Hydroxyacylglutathione_Hdrlase"/>
</dbReference>
<dbReference type="PIRSF" id="PIRSF005457">
    <property type="entry name" value="Glx"/>
    <property type="match status" value="1"/>
</dbReference>
<keyword evidence="6 7" id="KW-0862">Zinc</keyword>
<dbReference type="Gene3D" id="3.60.15.10">
    <property type="entry name" value="Ribonuclease Z/Hydroxyacylglutathione hydrolase-like"/>
    <property type="match status" value="1"/>
</dbReference>
<comment type="pathway">
    <text evidence="2 7">Secondary metabolite metabolism; methylglyoxal degradation; (R)-lactate from methylglyoxal: step 2/2.</text>
</comment>
<accession>A0ABX1GG61</accession>
<evidence type="ECO:0000259" key="8">
    <source>
        <dbReference type="SMART" id="SM00849"/>
    </source>
</evidence>
<protein>
    <recommendedName>
        <fullName evidence="7">Hydroxyacylglutathione hydrolase</fullName>
        <ecNumber evidence="7">3.1.2.6</ecNumber>
    </recommendedName>
    <alternativeName>
        <fullName evidence="7">Glyoxalase II</fullName>
        <shortName evidence="7">Glx II</shortName>
    </alternativeName>
</protein>
<sequence length="253" mass="27634">MSISPIPAFSDNYIWCITSGADAVLVDPGEAAPALAYLREHHLQLTAILVTHHHPDHVGGIGEIIEKCGDVPAIGPKSSTSALNCVVADGDTVAVHGVEFTTIGVPGHTLDHVAYFCAENKLLFCGDTLFAGGCGRLFEGTPEQMLESLGRLQSLPADTRVYCAHEYTLNNLRFALKAEPENADLQQRYRETEALRAANRITLPSTIAVEQKTNPFLRSAIPSLQRNIAREHDLDNYTQVEIFAALRTWKDNS</sequence>
<dbReference type="PANTHER" id="PTHR43705">
    <property type="entry name" value="HYDROXYACYLGLUTATHIONE HYDROLASE"/>
    <property type="match status" value="1"/>
</dbReference>
<dbReference type="InterPro" id="IPR032282">
    <property type="entry name" value="HAGH_C"/>
</dbReference>
<dbReference type="SUPFAM" id="SSF56281">
    <property type="entry name" value="Metallo-hydrolase/oxidoreductase"/>
    <property type="match status" value="1"/>
</dbReference>
<organism evidence="9 10">
    <name type="scientific">Spongiibacter thalassae</name>
    <dbReference type="NCBI Taxonomy" id="2721624"/>
    <lineage>
        <taxon>Bacteria</taxon>
        <taxon>Pseudomonadati</taxon>
        <taxon>Pseudomonadota</taxon>
        <taxon>Gammaproteobacteria</taxon>
        <taxon>Cellvibrionales</taxon>
        <taxon>Spongiibacteraceae</taxon>
        <taxon>Spongiibacter</taxon>
    </lineage>
</organism>
<evidence type="ECO:0000256" key="1">
    <source>
        <dbReference type="ARBA" id="ARBA00001623"/>
    </source>
</evidence>
<dbReference type="HAMAP" id="MF_01374">
    <property type="entry name" value="Glyoxalase_2"/>
    <property type="match status" value="1"/>
</dbReference>
<dbReference type="Proteomes" id="UP000765845">
    <property type="component" value="Unassembled WGS sequence"/>
</dbReference>
<dbReference type="Pfam" id="PF16123">
    <property type="entry name" value="HAGH_C"/>
    <property type="match status" value="1"/>
</dbReference>
<keyword evidence="5 7" id="KW-0378">Hydrolase</keyword>
<dbReference type="EC" id="3.1.2.6" evidence="7"/>
<dbReference type="SMART" id="SM00849">
    <property type="entry name" value="Lactamase_B"/>
    <property type="match status" value="1"/>
</dbReference>
<evidence type="ECO:0000313" key="10">
    <source>
        <dbReference type="Proteomes" id="UP000765845"/>
    </source>
</evidence>
<feature type="binding site" evidence="7">
    <location>
        <position position="54"/>
    </location>
    <ligand>
        <name>Zn(2+)</name>
        <dbReference type="ChEBI" id="CHEBI:29105"/>
        <label>1</label>
    </ligand>
</feature>
<dbReference type="Pfam" id="PF00753">
    <property type="entry name" value="Lactamase_B"/>
    <property type="match status" value="1"/>
</dbReference>
<comment type="subunit">
    <text evidence="7">Monomer.</text>
</comment>
<reference evidence="9 10" key="1">
    <citation type="submission" date="2020-04" db="EMBL/GenBank/DDBJ databases">
        <authorList>
            <person name="Yoon J."/>
        </authorList>
    </citation>
    <scope>NUCLEOTIDE SEQUENCE [LARGE SCALE GENOMIC DNA]</scope>
    <source>
        <strain evidence="9 10">KMU-166</strain>
    </source>
</reference>
<keyword evidence="10" id="KW-1185">Reference proteome</keyword>
<evidence type="ECO:0000256" key="3">
    <source>
        <dbReference type="ARBA" id="ARBA00006759"/>
    </source>
</evidence>
<keyword evidence="4 7" id="KW-0479">Metal-binding</keyword>
<gene>
    <name evidence="7 9" type="primary">gloB</name>
    <name evidence="9" type="ORF">HCU74_08055</name>
</gene>
<feature type="binding site" evidence="7">
    <location>
        <position position="127"/>
    </location>
    <ligand>
        <name>Zn(2+)</name>
        <dbReference type="ChEBI" id="CHEBI:29105"/>
        <label>1</label>
    </ligand>
</feature>
<dbReference type="PANTHER" id="PTHR43705:SF1">
    <property type="entry name" value="HYDROXYACYLGLUTATHIONE HYDROLASE GLOB"/>
    <property type="match status" value="1"/>
</dbReference>
<feature type="binding site" evidence="7">
    <location>
        <position position="52"/>
    </location>
    <ligand>
        <name>Zn(2+)</name>
        <dbReference type="ChEBI" id="CHEBI:29105"/>
        <label>1</label>
    </ligand>
</feature>
<dbReference type="InterPro" id="IPR050110">
    <property type="entry name" value="Glyoxalase_II_hydrolase"/>
</dbReference>